<dbReference type="Pfam" id="PF04264">
    <property type="entry name" value="YceI"/>
    <property type="match status" value="1"/>
</dbReference>
<keyword evidence="9 14" id="KW-1133">Transmembrane helix</keyword>
<dbReference type="AlphaFoldDB" id="A0AA37T466"/>
<evidence type="ECO:0000256" key="3">
    <source>
        <dbReference type="ARBA" id="ARBA00022448"/>
    </source>
</evidence>
<evidence type="ECO:0000256" key="6">
    <source>
        <dbReference type="ARBA" id="ARBA00022692"/>
    </source>
</evidence>
<name>A0AA37T466_9GAMM</name>
<feature type="domain" description="Lipid/polyisoprenoid-binding YceI-like" evidence="15">
    <location>
        <begin position="247"/>
        <end position="407"/>
    </location>
</feature>
<evidence type="ECO:0000256" key="8">
    <source>
        <dbReference type="ARBA" id="ARBA00022982"/>
    </source>
</evidence>
<sequence>MQFKNSDNTWGLVSKSLHWIIALLIFTAIGLALVADDMPNSPEKIKLFVFHKSLGITVLALAILRLGWKWFTPQPNDAKGITGTNAKLAHLGHWGLYGLMFALPISGWVMNSAAGFPFRWMNWFTVPHLPVSKSLQGPAHSAHELLFLVLAVAVIGHVVMAVVHHVKHGSDVLTRMLPGGNHRTWALGIGVILALLYYVFVAGSSPISSPTEPSNSEAVKADALNDSEKTNGALSRSVEAGSHTDKQWRIVSSDSTLSFVGSYDGAEFKGEFRDFSAEMFFDEKTPKEGFFDVLIHTGSITTYSSDWDASLPDSEWFAVKQFPEATYRTTAFEQADEGFIAQGLLTIKGISQEVPLLFYWNTQPDGTVIFQGEAVVNRTEFNIGEGMWATDPTIGFDVKVSVSLLLEPFTS</sequence>
<feature type="transmembrane region" description="Helical" evidence="14">
    <location>
        <begin position="184"/>
        <end position="201"/>
    </location>
</feature>
<comment type="similarity">
    <text evidence="12">Belongs to the cytochrome b561 family.</text>
</comment>
<dbReference type="GO" id="GO:0005886">
    <property type="term" value="C:plasma membrane"/>
    <property type="evidence" value="ECO:0007669"/>
    <property type="project" value="UniProtKB-SubCell"/>
</dbReference>
<keyword evidence="6 14" id="KW-0812">Transmembrane</keyword>
<keyword evidence="7" id="KW-0479">Metal-binding</keyword>
<keyword evidence="10" id="KW-0408">Iron</keyword>
<evidence type="ECO:0000256" key="14">
    <source>
        <dbReference type="SAM" id="Phobius"/>
    </source>
</evidence>
<dbReference type="GO" id="GO:0046872">
    <property type="term" value="F:metal ion binding"/>
    <property type="evidence" value="ECO:0007669"/>
    <property type="project" value="UniProtKB-KW"/>
</dbReference>
<feature type="transmembrane region" description="Helical" evidence="14">
    <location>
        <begin position="16"/>
        <end position="35"/>
    </location>
</feature>
<dbReference type="InterPro" id="IPR052168">
    <property type="entry name" value="Cytochrome_b561_oxidase"/>
</dbReference>
<feature type="transmembrane region" description="Helical" evidence="14">
    <location>
        <begin position="94"/>
        <end position="114"/>
    </location>
</feature>
<reference evidence="16 17" key="1">
    <citation type="journal article" date="2014" name="Int. J. Syst. Evol. Microbiol.">
        <title>Complete genome sequence of Corynebacterium casei LMG S-19264T (=DSM 44701T), isolated from a smear-ripened cheese.</title>
        <authorList>
            <consortium name="US DOE Joint Genome Institute (JGI-PGF)"/>
            <person name="Walter F."/>
            <person name="Albersmeier A."/>
            <person name="Kalinowski J."/>
            <person name="Ruckert C."/>
        </authorList>
    </citation>
    <scope>NUCLEOTIDE SEQUENCE [LARGE SCALE GENOMIC DNA]</scope>
    <source>
        <strain evidence="16 17">NBRC 110095</strain>
    </source>
</reference>
<feature type="transmembrane region" description="Helical" evidence="14">
    <location>
        <begin position="145"/>
        <end position="164"/>
    </location>
</feature>
<dbReference type="Proteomes" id="UP001156870">
    <property type="component" value="Unassembled WGS sequence"/>
</dbReference>
<feature type="region of interest" description="Disordered" evidence="13">
    <location>
        <begin position="207"/>
        <end position="227"/>
    </location>
</feature>
<dbReference type="PANTHER" id="PTHR30529">
    <property type="entry name" value="CYTOCHROME B561"/>
    <property type="match status" value="1"/>
</dbReference>
<evidence type="ECO:0000259" key="15">
    <source>
        <dbReference type="SMART" id="SM00867"/>
    </source>
</evidence>
<comment type="cofactor">
    <cofactor evidence="1">
        <name>heme b</name>
        <dbReference type="ChEBI" id="CHEBI:60344"/>
    </cofactor>
</comment>
<evidence type="ECO:0000313" key="17">
    <source>
        <dbReference type="Proteomes" id="UP001156870"/>
    </source>
</evidence>
<feature type="compositionally biased region" description="Polar residues" evidence="13">
    <location>
        <begin position="207"/>
        <end position="217"/>
    </location>
</feature>
<evidence type="ECO:0000256" key="10">
    <source>
        <dbReference type="ARBA" id="ARBA00023004"/>
    </source>
</evidence>
<dbReference type="InterPro" id="IPR007372">
    <property type="entry name" value="Lipid/polyisoprenoid-bd_YceI"/>
</dbReference>
<dbReference type="SUPFAM" id="SSF101874">
    <property type="entry name" value="YceI-like"/>
    <property type="match status" value="1"/>
</dbReference>
<dbReference type="InterPro" id="IPR036761">
    <property type="entry name" value="TTHA0802/YceI-like_sf"/>
</dbReference>
<keyword evidence="3" id="KW-0813">Transport</keyword>
<comment type="caution">
    <text evidence="16">The sequence shown here is derived from an EMBL/GenBank/DDBJ whole genome shotgun (WGS) entry which is preliminary data.</text>
</comment>
<dbReference type="SMART" id="SM00867">
    <property type="entry name" value="YceI"/>
    <property type="match status" value="1"/>
</dbReference>
<dbReference type="Gene3D" id="2.40.128.110">
    <property type="entry name" value="Lipid/polyisoprenoid-binding, YceI-like"/>
    <property type="match status" value="1"/>
</dbReference>
<evidence type="ECO:0000256" key="12">
    <source>
        <dbReference type="ARBA" id="ARBA00037975"/>
    </source>
</evidence>
<keyword evidence="8" id="KW-0249">Electron transport</keyword>
<dbReference type="GO" id="GO:0022904">
    <property type="term" value="P:respiratory electron transport chain"/>
    <property type="evidence" value="ECO:0007669"/>
    <property type="project" value="InterPro"/>
</dbReference>
<keyword evidence="4" id="KW-1003">Cell membrane</keyword>
<evidence type="ECO:0000256" key="5">
    <source>
        <dbReference type="ARBA" id="ARBA00022617"/>
    </source>
</evidence>
<dbReference type="EMBL" id="BSPD01000029">
    <property type="protein sequence ID" value="GLS25374.1"/>
    <property type="molecule type" value="Genomic_DNA"/>
</dbReference>
<evidence type="ECO:0000256" key="11">
    <source>
        <dbReference type="ARBA" id="ARBA00023136"/>
    </source>
</evidence>
<dbReference type="InterPro" id="IPR016174">
    <property type="entry name" value="Di-haem_cyt_TM"/>
</dbReference>
<keyword evidence="17" id="KW-1185">Reference proteome</keyword>
<dbReference type="PANTHER" id="PTHR30529:SF7">
    <property type="entry name" value="CYTOCHROME B561 BACTERIAL_NI-HYDROGENASE DOMAIN-CONTAINING PROTEIN"/>
    <property type="match status" value="1"/>
</dbReference>
<dbReference type="GO" id="GO:0009055">
    <property type="term" value="F:electron transfer activity"/>
    <property type="evidence" value="ECO:0007669"/>
    <property type="project" value="InterPro"/>
</dbReference>
<organism evidence="16 17">
    <name type="scientific">Marinibactrum halimedae</name>
    <dbReference type="NCBI Taxonomy" id="1444977"/>
    <lineage>
        <taxon>Bacteria</taxon>
        <taxon>Pseudomonadati</taxon>
        <taxon>Pseudomonadota</taxon>
        <taxon>Gammaproteobacteria</taxon>
        <taxon>Cellvibrionales</taxon>
        <taxon>Cellvibrionaceae</taxon>
        <taxon>Marinibactrum</taxon>
    </lineage>
</organism>
<comment type="subcellular location">
    <subcellularLocation>
        <location evidence="2">Cell membrane</location>
        <topology evidence="2">Multi-pass membrane protein</topology>
    </subcellularLocation>
</comment>
<gene>
    <name evidence="16" type="ORF">GCM10007877_10880</name>
</gene>
<dbReference type="SUPFAM" id="SSF81342">
    <property type="entry name" value="Transmembrane di-heme cytochromes"/>
    <property type="match status" value="1"/>
</dbReference>
<evidence type="ECO:0000256" key="9">
    <source>
        <dbReference type="ARBA" id="ARBA00022989"/>
    </source>
</evidence>
<evidence type="ECO:0000256" key="13">
    <source>
        <dbReference type="SAM" id="MobiDB-lite"/>
    </source>
</evidence>
<accession>A0AA37T466</accession>
<evidence type="ECO:0000256" key="4">
    <source>
        <dbReference type="ARBA" id="ARBA00022475"/>
    </source>
</evidence>
<evidence type="ECO:0000313" key="16">
    <source>
        <dbReference type="EMBL" id="GLS25374.1"/>
    </source>
</evidence>
<dbReference type="RefSeq" id="WP_232593408.1">
    <property type="nucleotide sequence ID" value="NZ_BSPD01000029.1"/>
</dbReference>
<keyword evidence="11 14" id="KW-0472">Membrane</keyword>
<dbReference type="GO" id="GO:0020037">
    <property type="term" value="F:heme binding"/>
    <property type="evidence" value="ECO:0007669"/>
    <property type="project" value="TreeGrafter"/>
</dbReference>
<keyword evidence="5" id="KW-0349">Heme</keyword>
<feature type="transmembrane region" description="Helical" evidence="14">
    <location>
        <begin position="47"/>
        <end position="68"/>
    </location>
</feature>
<dbReference type="Pfam" id="PF01292">
    <property type="entry name" value="Ni_hydr_CYTB"/>
    <property type="match status" value="1"/>
</dbReference>
<proteinExistence type="inferred from homology"/>
<evidence type="ECO:0000256" key="2">
    <source>
        <dbReference type="ARBA" id="ARBA00004651"/>
    </source>
</evidence>
<evidence type="ECO:0000256" key="7">
    <source>
        <dbReference type="ARBA" id="ARBA00022723"/>
    </source>
</evidence>
<evidence type="ECO:0000256" key="1">
    <source>
        <dbReference type="ARBA" id="ARBA00001970"/>
    </source>
</evidence>
<dbReference type="InterPro" id="IPR011577">
    <property type="entry name" value="Cyt_b561_bac/Ni-Hgenase"/>
</dbReference>
<protein>
    <submittedName>
        <fullName evidence="16">Cytochrome b561</fullName>
    </submittedName>
</protein>